<feature type="domain" description="O-methyltransferase dimerisation" evidence="6">
    <location>
        <begin position="13"/>
        <end position="87"/>
    </location>
</feature>
<dbReference type="Proteomes" id="UP000636888">
    <property type="component" value="Unassembled WGS sequence"/>
</dbReference>
<dbReference type="InterPro" id="IPR029063">
    <property type="entry name" value="SAM-dependent_MTases_sf"/>
</dbReference>
<feature type="domain" description="O-methyltransferase C-terminal" evidence="5">
    <location>
        <begin position="125"/>
        <end position="309"/>
    </location>
</feature>
<evidence type="ECO:0000259" key="6">
    <source>
        <dbReference type="Pfam" id="PF08100"/>
    </source>
</evidence>
<dbReference type="InterPro" id="IPR036390">
    <property type="entry name" value="WH_DNA-bd_sf"/>
</dbReference>
<dbReference type="GO" id="GO:0046983">
    <property type="term" value="F:protein dimerization activity"/>
    <property type="evidence" value="ECO:0007669"/>
    <property type="project" value="InterPro"/>
</dbReference>
<keyword evidence="1 7" id="KW-0489">Methyltransferase</keyword>
<keyword evidence="3" id="KW-0949">S-adenosyl-L-methionine</keyword>
<dbReference type="PANTHER" id="PTHR43712:SF2">
    <property type="entry name" value="O-METHYLTRANSFERASE CICE"/>
    <property type="match status" value="1"/>
</dbReference>
<evidence type="ECO:0000256" key="4">
    <source>
        <dbReference type="PIRSR" id="PIRSR005739-1"/>
    </source>
</evidence>
<dbReference type="Gene3D" id="1.10.10.10">
    <property type="entry name" value="Winged helix-like DNA-binding domain superfamily/Winged helix DNA-binding domain"/>
    <property type="match status" value="1"/>
</dbReference>
<dbReference type="InterPro" id="IPR036388">
    <property type="entry name" value="WH-like_DNA-bd_sf"/>
</dbReference>
<accession>A0A8J7ISJ4</accession>
<dbReference type="CDD" id="cd02440">
    <property type="entry name" value="AdoMet_MTases"/>
    <property type="match status" value="1"/>
</dbReference>
<gene>
    <name evidence="7" type="ORF">JFN93_16365</name>
</gene>
<protein>
    <submittedName>
        <fullName evidence="7">Methyltransferase domain-containing protein</fullName>
    </submittedName>
</protein>
<name>A0A8J7ISJ4_9BACT</name>
<keyword evidence="8" id="KW-1185">Reference proteome</keyword>
<evidence type="ECO:0000313" key="7">
    <source>
        <dbReference type="EMBL" id="MBJ6726289.1"/>
    </source>
</evidence>
<evidence type="ECO:0000256" key="3">
    <source>
        <dbReference type="ARBA" id="ARBA00022691"/>
    </source>
</evidence>
<dbReference type="InterPro" id="IPR016461">
    <property type="entry name" value="COMT-like"/>
</dbReference>
<proteinExistence type="predicted"/>
<dbReference type="Gene3D" id="3.40.50.150">
    <property type="entry name" value="Vaccinia Virus protein VP39"/>
    <property type="match status" value="1"/>
</dbReference>
<dbReference type="Pfam" id="PF00891">
    <property type="entry name" value="Methyltransf_2"/>
    <property type="match status" value="1"/>
</dbReference>
<dbReference type="SUPFAM" id="SSF53335">
    <property type="entry name" value="S-adenosyl-L-methionine-dependent methyltransferases"/>
    <property type="match status" value="1"/>
</dbReference>
<dbReference type="EMBL" id="JAEMHM010000013">
    <property type="protein sequence ID" value="MBJ6726289.1"/>
    <property type="molecule type" value="Genomic_DNA"/>
</dbReference>
<comment type="caution">
    <text evidence="7">The sequence shown here is derived from an EMBL/GenBank/DDBJ whole genome shotgun (WGS) entry which is preliminary data.</text>
</comment>
<dbReference type="PIRSF" id="PIRSF005739">
    <property type="entry name" value="O-mtase"/>
    <property type="match status" value="1"/>
</dbReference>
<dbReference type="InterPro" id="IPR001077">
    <property type="entry name" value="COMT_C"/>
</dbReference>
<dbReference type="PROSITE" id="PS51683">
    <property type="entry name" value="SAM_OMT_II"/>
    <property type="match status" value="1"/>
</dbReference>
<dbReference type="GO" id="GO:0008171">
    <property type="term" value="F:O-methyltransferase activity"/>
    <property type="evidence" value="ECO:0007669"/>
    <property type="project" value="InterPro"/>
</dbReference>
<organism evidence="7 8">
    <name type="scientific">Geomesophilobacter sediminis</name>
    <dbReference type="NCBI Taxonomy" id="2798584"/>
    <lineage>
        <taxon>Bacteria</taxon>
        <taxon>Pseudomonadati</taxon>
        <taxon>Thermodesulfobacteriota</taxon>
        <taxon>Desulfuromonadia</taxon>
        <taxon>Geobacterales</taxon>
        <taxon>Geobacteraceae</taxon>
        <taxon>Geomesophilobacter</taxon>
    </lineage>
</organism>
<dbReference type="Pfam" id="PF08100">
    <property type="entry name" value="Dimerisation"/>
    <property type="match status" value="1"/>
</dbReference>
<dbReference type="AlphaFoldDB" id="A0A8J7ISJ4"/>
<sequence>MENRSWTPAQLLELSGSYWSTCALHAAVKLKVFTCAATPQAATEIARKCGCDLRGLTMLLNAMCGLGLMEKSGDTYVNTPFANEYLSQSSPKYLGHIIMHHHHLVASWGRLDEAVRTGSKVRVPSSHDSDPSEQESFLMGMFNLAMQLAPKIVPQIDLKGRRRLLDLGGGPGTYAIHFCRENPELSAVICDLPTTRAFAEKTVASFGLSDRIEFVARDFDTDELPRGFDVAWLSHILHSWGPEGCRQLLKKAVKTLEPGGLILVQEFVLDDTKDGPLFPTLFSLNMLIGTSQGQAYSEGELKDLLSEAGVTYVRRIPLQLPNGSGVIGGVVKG</sequence>
<dbReference type="PANTHER" id="PTHR43712">
    <property type="entry name" value="PUTATIVE (AFU_ORTHOLOGUE AFUA_4G14580)-RELATED"/>
    <property type="match status" value="1"/>
</dbReference>
<keyword evidence="2" id="KW-0808">Transferase</keyword>
<dbReference type="GO" id="GO:0032259">
    <property type="term" value="P:methylation"/>
    <property type="evidence" value="ECO:0007669"/>
    <property type="project" value="UniProtKB-KW"/>
</dbReference>
<reference evidence="7" key="1">
    <citation type="submission" date="2020-12" db="EMBL/GenBank/DDBJ databases">
        <title>Geomonas sp. Red875, isolated from river sediment.</title>
        <authorList>
            <person name="Xu Z."/>
            <person name="Zhang Z."/>
            <person name="Masuda Y."/>
            <person name="Itoh H."/>
            <person name="Senoo K."/>
        </authorList>
    </citation>
    <scope>NUCLEOTIDE SEQUENCE</scope>
    <source>
        <strain evidence="7">Red875</strain>
    </source>
</reference>
<dbReference type="RefSeq" id="WP_199385182.1">
    <property type="nucleotide sequence ID" value="NZ_JAEMHM010000013.1"/>
</dbReference>
<evidence type="ECO:0000256" key="2">
    <source>
        <dbReference type="ARBA" id="ARBA00022679"/>
    </source>
</evidence>
<feature type="active site" description="Proton acceptor" evidence="4">
    <location>
        <position position="238"/>
    </location>
</feature>
<evidence type="ECO:0000313" key="8">
    <source>
        <dbReference type="Proteomes" id="UP000636888"/>
    </source>
</evidence>
<dbReference type="InterPro" id="IPR012967">
    <property type="entry name" value="COMT_dimerisation"/>
</dbReference>
<evidence type="ECO:0000259" key="5">
    <source>
        <dbReference type="Pfam" id="PF00891"/>
    </source>
</evidence>
<dbReference type="SUPFAM" id="SSF46785">
    <property type="entry name" value="Winged helix' DNA-binding domain"/>
    <property type="match status" value="1"/>
</dbReference>
<evidence type="ECO:0000256" key="1">
    <source>
        <dbReference type="ARBA" id="ARBA00022603"/>
    </source>
</evidence>